<evidence type="ECO:0000256" key="7">
    <source>
        <dbReference type="ARBA" id="ARBA00022771"/>
    </source>
</evidence>
<evidence type="ECO:0000313" key="16">
    <source>
        <dbReference type="Proteomes" id="UP001164929"/>
    </source>
</evidence>
<feature type="domain" description="B box-type" evidence="13">
    <location>
        <begin position="52"/>
        <end position="99"/>
    </location>
</feature>
<feature type="compositionally biased region" description="Polar residues" evidence="12">
    <location>
        <begin position="386"/>
        <end position="408"/>
    </location>
</feature>
<reference evidence="15 16" key="1">
    <citation type="journal article" date="2023" name="Mol. Ecol. Resour.">
        <title>Chromosome-level genome assembly of a triploid poplar Populus alba 'Berolinensis'.</title>
        <authorList>
            <person name="Chen S."/>
            <person name="Yu Y."/>
            <person name="Wang X."/>
            <person name="Wang S."/>
            <person name="Zhang T."/>
            <person name="Zhou Y."/>
            <person name="He R."/>
            <person name="Meng N."/>
            <person name="Wang Y."/>
            <person name="Liu W."/>
            <person name="Liu Z."/>
            <person name="Liu J."/>
            <person name="Guo Q."/>
            <person name="Huang H."/>
            <person name="Sederoff R.R."/>
            <person name="Wang G."/>
            <person name="Qu G."/>
            <person name="Chen S."/>
        </authorList>
    </citation>
    <scope>NUCLEOTIDE SEQUENCE [LARGE SCALE GENOMIC DNA]</scope>
    <source>
        <strain evidence="15">SC-2020</strain>
    </source>
</reference>
<dbReference type="SMART" id="SM00336">
    <property type="entry name" value="BBOX"/>
    <property type="match status" value="2"/>
</dbReference>
<dbReference type="Pfam" id="PF00643">
    <property type="entry name" value="zf-B_box"/>
    <property type="match status" value="1"/>
</dbReference>
<dbReference type="SUPFAM" id="SSF52058">
    <property type="entry name" value="L domain-like"/>
    <property type="match status" value="1"/>
</dbReference>
<keyword evidence="6" id="KW-0677">Repeat</keyword>
<dbReference type="Pfam" id="PF00560">
    <property type="entry name" value="LRR_1"/>
    <property type="match status" value="2"/>
</dbReference>
<evidence type="ECO:0000256" key="5">
    <source>
        <dbReference type="ARBA" id="ARBA00022729"/>
    </source>
</evidence>
<keyword evidence="9 11" id="KW-0539">Nucleus</keyword>
<feature type="domain" description="B box-type" evidence="13">
    <location>
        <begin position="9"/>
        <end position="56"/>
    </location>
</feature>
<dbReference type="PROSITE" id="PS51017">
    <property type="entry name" value="CCT"/>
    <property type="match status" value="1"/>
</dbReference>
<evidence type="ECO:0000256" key="8">
    <source>
        <dbReference type="ARBA" id="ARBA00022833"/>
    </source>
</evidence>
<gene>
    <name evidence="15" type="ORF">NC653_000770</name>
</gene>
<keyword evidence="3" id="KW-0433">Leucine-rich repeat</keyword>
<evidence type="ECO:0000259" key="14">
    <source>
        <dbReference type="PROSITE" id="PS51017"/>
    </source>
</evidence>
<evidence type="ECO:0000256" key="9">
    <source>
        <dbReference type="ARBA" id="ARBA00023242"/>
    </source>
</evidence>
<keyword evidence="8" id="KW-0862">Zinc</keyword>
<dbReference type="GO" id="GO:0006355">
    <property type="term" value="P:regulation of DNA-templated transcription"/>
    <property type="evidence" value="ECO:0007669"/>
    <property type="project" value="UniProtKB-ARBA"/>
</dbReference>
<dbReference type="EMBL" id="JAQIZT010000001">
    <property type="protein sequence ID" value="KAJ7010133.1"/>
    <property type="molecule type" value="Genomic_DNA"/>
</dbReference>
<evidence type="ECO:0000256" key="11">
    <source>
        <dbReference type="PROSITE-ProRule" id="PRU00357"/>
    </source>
</evidence>
<dbReference type="PROSITE" id="PS50119">
    <property type="entry name" value="ZF_BBOX"/>
    <property type="match status" value="2"/>
</dbReference>
<protein>
    <submittedName>
        <fullName evidence="15">Zinc finger proteinNSTANS-LIKE 14-like isoform X1</fullName>
    </submittedName>
</protein>
<accession>A0AAD6WER2</accession>
<feature type="region of interest" description="Disordered" evidence="12">
    <location>
        <begin position="386"/>
        <end position="423"/>
    </location>
</feature>
<dbReference type="PANTHER" id="PTHR31717">
    <property type="entry name" value="ZINC FINGER PROTEIN CONSTANS-LIKE 10"/>
    <property type="match status" value="1"/>
</dbReference>
<evidence type="ECO:0000259" key="13">
    <source>
        <dbReference type="PROSITE" id="PS50119"/>
    </source>
</evidence>
<keyword evidence="4" id="KW-0479">Metal-binding</keyword>
<keyword evidence="16" id="KW-1185">Reference proteome</keyword>
<dbReference type="InterPro" id="IPR010402">
    <property type="entry name" value="CCT_domain"/>
</dbReference>
<dbReference type="GO" id="GO:0008270">
    <property type="term" value="F:zinc ion binding"/>
    <property type="evidence" value="ECO:0007669"/>
    <property type="project" value="UniProtKB-KW"/>
</dbReference>
<dbReference type="InterPro" id="IPR001611">
    <property type="entry name" value="Leu-rich_rpt"/>
</dbReference>
<name>A0AAD6WER2_9ROSI</name>
<evidence type="ECO:0000256" key="3">
    <source>
        <dbReference type="ARBA" id="ARBA00022614"/>
    </source>
</evidence>
<dbReference type="Proteomes" id="UP001164929">
    <property type="component" value="Chromosome 1"/>
</dbReference>
<evidence type="ECO:0000256" key="12">
    <source>
        <dbReference type="SAM" id="MobiDB-lite"/>
    </source>
</evidence>
<dbReference type="InterPro" id="IPR013210">
    <property type="entry name" value="LRR_N_plant-typ"/>
</dbReference>
<dbReference type="Pfam" id="PF08263">
    <property type="entry name" value="LRRNT_2"/>
    <property type="match status" value="1"/>
</dbReference>
<dbReference type="InterPro" id="IPR049808">
    <property type="entry name" value="CONSTANS-like_Bbox1"/>
</dbReference>
<feature type="domain" description="CCT" evidence="14">
    <location>
        <begin position="458"/>
        <end position="500"/>
    </location>
</feature>
<keyword evidence="5" id="KW-0732">Signal</keyword>
<comment type="subcellular location">
    <subcellularLocation>
        <location evidence="1 11">Nucleus</location>
    </subcellularLocation>
</comment>
<dbReference type="FunFam" id="3.80.10.10:FF:000024">
    <property type="entry name" value="Somatic embryogenesis receptor kinase 1"/>
    <property type="match status" value="1"/>
</dbReference>
<organism evidence="15 16">
    <name type="scientific">Populus alba x Populus x berolinensis</name>
    <dbReference type="NCBI Taxonomy" id="444605"/>
    <lineage>
        <taxon>Eukaryota</taxon>
        <taxon>Viridiplantae</taxon>
        <taxon>Streptophyta</taxon>
        <taxon>Embryophyta</taxon>
        <taxon>Tracheophyta</taxon>
        <taxon>Spermatophyta</taxon>
        <taxon>Magnoliopsida</taxon>
        <taxon>eudicotyledons</taxon>
        <taxon>Gunneridae</taxon>
        <taxon>Pentapetalae</taxon>
        <taxon>rosids</taxon>
        <taxon>fabids</taxon>
        <taxon>Malpighiales</taxon>
        <taxon>Salicaceae</taxon>
        <taxon>Saliceae</taxon>
        <taxon>Populus</taxon>
    </lineage>
</organism>
<comment type="caution">
    <text evidence="15">The sequence shown here is derived from an EMBL/GenBank/DDBJ whole genome shotgun (WGS) entry which is preliminary data.</text>
</comment>
<dbReference type="InterPro" id="IPR000315">
    <property type="entry name" value="Znf_B-box"/>
</dbReference>
<evidence type="ECO:0000256" key="1">
    <source>
        <dbReference type="ARBA" id="ARBA00004123"/>
    </source>
</evidence>
<dbReference type="Gene3D" id="3.80.10.10">
    <property type="entry name" value="Ribonuclease Inhibitor"/>
    <property type="match status" value="1"/>
</dbReference>
<evidence type="ECO:0000256" key="4">
    <source>
        <dbReference type="ARBA" id="ARBA00022723"/>
    </source>
</evidence>
<dbReference type="CDD" id="cd19821">
    <property type="entry name" value="Bbox1_BBX-like"/>
    <property type="match status" value="1"/>
</dbReference>
<dbReference type="AlphaFoldDB" id="A0AAD6WER2"/>
<evidence type="ECO:0000256" key="10">
    <source>
        <dbReference type="PROSITE-ProRule" id="PRU00024"/>
    </source>
</evidence>
<proteinExistence type="inferred from homology"/>
<sequence>MVTHKSKTKETVPCDFCSEQTAVLYCRADSAKLCLFCDQHVHSANLLSRKHVRSQICDNCSSEPVSFRCSTDNLVLCQECDWDAHGSCSVSASHDRTTIEGFSGCPSALDLASIWGFDLEEKKPEPLIENWSNNSCGVIHDLVNEPWVYDKSSGNLTFQDLMVPNENNNNGNRNIDNVMIFGNVTKSPSCGKYKHVIYKQLFELFKRDLMGGGVEGEGCGFGGGDGGGETSVTQSRSGWRSGVKGVQFGNGNDEGFGDDNVVVCGGNGSGGNVRGEELLQEQRPFTSLLMLPTEVDVKSNGRVVGGDITWDSNAKAHGTQVWDFHLGQLRNHDESGQLEIEYVANDAGFVIKDFGELMKETSSTSPKMLGDMYQMNCSTALDDMTSFNNNLNNPTSSQGPATSESNNLPIVRSGFSKPRCSSSSSDVQFMEQSILVRGEGLKMEAATKVDMELLARNRGDAMQRYKEKKKTRRYDKHIRYESRKARADTRKRVKGRFVKTTEAPDMNVQFSVSFLRTCAFPPMASRILACLVIAVAIATVDCNLEGDVLNSWKTQLFDPNNVLQSWDPSLVNPCTWFHVTCNSNNSVTRVDLGKAGLSGPLIPELGLLANLQYLEVFSNNISGPIPTELGNLTELVSLDLYLNELSGPIPASLGNLGSLLFMRLHGNKLTGTIPTSVINLITTGRLRILNVSYNLLSGTVHRNNSTVFLFTNQLSFVSSGRIENHDSRTRSKGSCNVNVLKMGNAVAIPA</sequence>
<evidence type="ECO:0000256" key="6">
    <source>
        <dbReference type="ARBA" id="ARBA00022737"/>
    </source>
</evidence>
<evidence type="ECO:0000256" key="2">
    <source>
        <dbReference type="ARBA" id="ARBA00010024"/>
    </source>
</evidence>
<evidence type="ECO:0000313" key="15">
    <source>
        <dbReference type="EMBL" id="KAJ7010133.1"/>
    </source>
</evidence>
<dbReference type="InterPro" id="IPR032675">
    <property type="entry name" value="LRR_dom_sf"/>
</dbReference>
<dbReference type="Pfam" id="PF06203">
    <property type="entry name" value="CCT"/>
    <property type="match status" value="1"/>
</dbReference>
<dbReference type="GO" id="GO:0005634">
    <property type="term" value="C:nucleus"/>
    <property type="evidence" value="ECO:0007669"/>
    <property type="project" value="UniProtKB-SubCell"/>
</dbReference>
<keyword evidence="7 10" id="KW-0863">Zinc-finger</keyword>
<dbReference type="PANTHER" id="PTHR31717:SF45">
    <property type="entry name" value="ZINC FINGER PROTEIN CONSTANS-LIKE 14-RELATED"/>
    <property type="match status" value="1"/>
</dbReference>
<comment type="similarity">
    <text evidence="2">Belongs to the CONSTANS family.</text>
</comment>